<dbReference type="AlphaFoldDB" id="A0A1S8TIV5"/>
<dbReference type="InterPro" id="IPR055151">
    <property type="entry name" value="GH113"/>
</dbReference>
<gene>
    <name evidence="1" type="ORF">CLPUN_22130</name>
</gene>
<comment type="caution">
    <text evidence="1">The sequence shown here is derived from an EMBL/GenBank/DDBJ whole genome shotgun (WGS) entry which is preliminary data.</text>
</comment>
<protein>
    <recommendedName>
        <fullName evidence="3">1,4-beta-xylanase</fullName>
    </recommendedName>
</protein>
<dbReference type="Proteomes" id="UP000190890">
    <property type="component" value="Unassembled WGS sequence"/>
</dbReference>
<dbReference type="Gene3D" id="3.20.20.80">
    <property type="entry name" value="Glycosidases"/>
    <property type="match status" value="1"/>
</dbReference>
<evidence type="ECO:0000313" key="1">
    <source>
        <dbReference type="EMBL" id="OOM77539.1"/>
    </source>
</evidence>
<evidence type="ECO:0000313" key="2">
    <source>
        <dbReference type="Proteomes" id="UP000190890"/>
    </source>
</evidence>
<dbReference type="EMBL" id="LZZM01000148">
    <property type="protein sequence ID" value="OOM77539.1"/>
    <property type="molecule type" value="Genomic_DNA"/>
</dbReference>
<keyword evidence="2" id="KW-1185">Reference proteome</keyword>
<evidence type="ECO:0008006" key="3">
    <source>
        <dbReference type="Google" id="ProtNLM"/>
    </source>
</evidence>
<proteinExistence type="predicted"/>
<accession>A0A1S8TIV5</accession>
<dbReference type="InterPro" id="IPR017853">
    <property type="entry name" value="GH"/>
</dbReference>
<dbReference type="STRING" id="29367.CLPUN_22130"/>
<dbReference type="RefSeq" id="WP_077847392.1">
    <property type="nucleotide sequence ID" value="NZ_LZZM01000148.1"/>
</dbReference>
<dbReference type="SUPFAM" id="SSF51445">
    <property type="entry name" value="(Trans)glycosidases"/>
    <property type="match status" value="1"/>
</dbReference>
<name>A0A1S8TIV5_9CLOT</name>
<dbReference type="OrthoDB" id="9773531at2"/>
<reference evidence="1 2" key="1">
    <citation type="submission" date="2016-05" db="EMBL/GenBank/DDBJ databases">
        <title>Microbial solvent formation.</title>
        <authorList>
            <person name="Poehlein A."/>
            <person name="Montoya Solano J.D."/>
            <person name="Flitsch S."/>
            <person name="Krabben P."/>
            <person name="Duerre P."/>
            <person name="Daniel R."/>
        </authorList>
    </citation>
    <scope>NUCLEOTIDE SEQUENCE [LARGE SCALE GENOMIC DNA]</scope>
    <source>
        <strain evidence="1 2">DSM 2619</strain>
    </source>
</reference>
<dbReference type="Pfam" id="PF22612">
    <property type="entry name" value="GH113"/>
    <property type="match status" value="1"/>
</dbReference>
<organism evidence="1 2">
    <name type="scientific">Clostridium puniceum</name>
    <dbReference type="NCBI Taxonomy" id="29367"/>
    <lineage>
        <taxon>Bacteria</taxon>
        <taxon>Bacillati</taxon>
        <taxon>Bacillota</taxon>
        <taxon>Clostridia</taxon>
        <taxon>Eubacteriales</taxon>
        <taxon>Clostridiaceae</taxon>
        <taxon>Clostridium</taxon>
    </lineage>
</organism>
<sequence length="312" mass="36388">MNFIKGFTFAPFAKKGSYTKKEAYKSLDNLKERVGVNFVIFVPNGLQDTPQSEEICYTSNSTVSDKELEEIIAYAKKIGLRVALKPTANCKNGTWRAHINFFDEDVHCEPKWSKWFESYTNFQLHYASIAERTGCEMFIAGCEMVMSEHREKEWRKLISDIREVYHGLVSYNTDKYQEHNVKWWDCIDVISSSGYYPLSDWETELDRIEEVVHKFNKPFFFAEAGCMSTKGSSAVPNDWSVEGRVDLNEQAEWYKTMFEASLKHKWVYGFAMWDWSCKQYSLNSAESNKGYEVYGKPAEKVIKKYYDMVTEG</sequence>